<dbReference type="EMBL" id="JACEFB010000034">
    <property type="protein sequence ID" value="MBA2227970.1"/>
    <property type="molecule type" value="Genomic_DNA"/>
</dbReference>
<comment type="caution">
    <text evidence="2">The sequence shown here is derived from an EMBL/GenBank/DDBJ whole genome shotgun (WGS) entry which is preliminary data.</text>
</comment>
<accession>A0A7V8VH56</accession>
<evidence type="ECO:0000313" key="3">
    <source>
        <dbReference type="Proteomes" id="UP000542342"/>
    </source>
</evidence>
<feature type="non-terminal residue" evidence="2">
    <location>
        <position position="393"/>
    </location>
</feature>
<organism evidence="2 3">
    <name type="scientific">Thermogemmata fonticola</name>
    <dbReference type="NCBI Taxonomy" id="2755323"/>
    <lineage>
        <taxon>Bacteria</taxon>
        <taxon>Pseudomonadati</taxon>
        <taxon>Planctomycetota</taxon>
        <taxon>Planctomycetia</taxon>
        <taxon>Gemmatales</taxon>
        <taxon>Gemmataceae</taxon>
        <taxon>Thermogemmata</taxon>
    </lineage>
</organism>
<evidence type="ECO:0000313" key="2">
    <source>
        <dbReference type="EMBL" id="MBA2227970.1"/>
    </source>
</evidence>
<protein>
    <submittedName>
        <fullName evidence="2">Uncharacterized protein</fullName>
    </submittedName>
</protein>
<keyword evidence="3" id="KW-1185">Reference proteome</keyword>
<feature type="compositionally biased region" description="Pro residues" evidence="1">
    <location>
        <begin position="140"/>
        <end position="151"/>
    </location>
</feature>
<feature type="region of interest" description="Disordered" evidence="1">
    <location>
        <begin position="201"/>
        <end position="318"/>
    </location>
</feature>
<feature type="region of interest" description="Disordered" evidence="1">
    <location>
        <begin position="97"/>
        <end position="156"/>
    </location>
</feature>
<sequence>MRTLHCTRTPWSFTPPPDPFWDRDAHRVLQQLRLQLAPSVLLGRSLRPRRRYASPGLLLWCRQLPGWQRANLLHRWVLPLCGTLLWYLKSMLTQPCQRRKAEQTPTQHQKRQRSETMRRHSPASPGPDTPALPLSLESVPAPPPPPRPAPAPSVEAKPDLFYQYQRRTNRSAYSAKSASRSRKRSVPFIVEAKLLPVVGRRTASCGEEPSPTGRIRPICGTRKNKAKTAEQSGDSLAAAGPSSAEKAVTSRRQRRQGATHGEASSIRPQRRGEPTSVRSQRAAAGYSRISPELSSEHDEPRKRKKSVESGHHPISTAEKMQMRLYKLICQSISGNRRSRDQLIRSLASLDQRASPPRRSGRRAKKKRESWEVLAELPRRPKLTKPSQPREHSE</sequence>
<name>A0A7V8VH56_9BACT</name>
<dbReference type="Proteomes" id="UP000542342">
    <property type="component" value="Unassembled WGS sequence"/>
</dbReference>
<proteinExistence type="predicted"/>
<dbReference type="AlphaFoldDB" id="A0A7V8VH56"/>
<feature type="region of interest" description="Disordered" evidence="1">
    <location>
        <begin position="346"/>
        <end position="393"/>
    </location>
</feature>
<reference evidence="2 3" key="1">
    <citation type="submission" date="2020-07" db="EMBL/GenBank/DDBJ databases">
        <title>Thermogemmata thermophila gen. nov., sp. nov., a novel moderate thermophilic planctomycete from a Kamchatka hot spring.</title>
        <authorList>
            <person name="Elcheninov A.G."/>
            <person name="Podosokorskaya O.A."/>
            <person name="Kovaleva O.L."/>
            <person name="Novikov A."/>
            <person name="Bonch-Osmolovskaya E.A."/>
            <person name="Toshchakov S.V."/>
            <person name="Kublanov I.V."/>
        </authorList>
    </citation>
    <scope>NUCLEOTIDE SEQUENCE [LARGE SCALE GENOMIC DNA]</scope>
    <source>
        <strain evidence="2 3">2918</strain>
    </source>
</reference>
<evidence type="ECO:0000256" key="1">
    <source>
        <dbReference type="SAM" id="MobiDB-lite"/>
    </source>
</evidence>
<feature type="compositionally biased region" description="Basic residues" evidence="1">
    <location>
        <begin position="358"/>
        <end position="367"/>
    </location>
</feature>
<gene>
    <name evidence="2" type="ORF">H0921_17565</name>
</gene>
<feature type="compositionally biased region" description="Basic and acidic residues" evidence="1">
    <location>
        <begin position="294"/>
        <end position="311"/>
    </location>
</feature>